<reference evidence="2 4" key="2">
    <citation type="submission" date="2014-01" db="EMBL/GenBank/DDBJ databases">
        <title>Draft genome sequencing of Bacillus alcalophilus CGMCC 1.3604.</title>
        <authorList>
            <person name="Yang J."/>
            <person name="Diao L."/>
            <person name="Yang S."/>
        </authorList>
    </citation>
    <scope>NUCLEOTIDE SEQUENCE [LARGE SCALE GENOMIC DNA]</scope>
    <source>
        <strain evidence="2 4">CGMCC 1.3604</strain>
    </source>
</reference>
<dbReference type="EMBL" id="ALPT02000025">
    <property type="protein sequence ID" value="KGA97621.1"/>
    <property type="molecule type" value="Genomic_DNA"/>
</dbReference>
<evidence type="ECO:0000313" key="4">
    <source>
        <dbReference type="Proteomes" id="UP000297014"/>
    </source>
</evidence>
<evidence type="ECO:0000313" key="3">
    <source>
        <dbReference type="Proteomes" id="UP000002754"/>
    </source>
</evidence>
<name>A0A094WL83_ALKAL</name>
<dbReference type="Proteomes" id="UP000002754">
    <property type="component" value="Unassembled WGS sequence"/>
</dbReference>
<accession>A0A094WL83</accession>
<dbReference type="OrthoDB" id="9997193at2"/>
<evidence type="ECO:0000313" key="2">
    <source>
        <dbReference type="EMBL" id="THG91453.1"/>
    </source>
</evidence>
<evidence type="ECO:0008006" key="5">
    <source>
        <dbReference type="Google" id="ProtNLM"/>
    </source>
</evidence>
<sequence>MKKLHNQKGMALPMVLIFTTVALLGLLLVLQTLTSEFKGNSIRTEQMTATFAAEAGVEQMISFIYVDQAKVLQLESNTCILPPELTTELNGYSISIHCEINSDQLKITSTATKEEAETIKNMVTEATFELLKQGNQVQQLNIMNWETKPQNGGAS</sequence>
<reference evidence="1 3" key="1">
    <citation type="journal article" date="2014" name="Genome Announc.">
        <title>Draft Genome Sequence of Bacillus alcalophilus AV1934, a Classic Alkaliphile Isolated from Human Feces in 1934.</title>
        <authorList>
            <person name="Attie O."/>
            <person name="Jayaprakash A."/>
            <person name="Shah H."/>
            <person name="Paulsen I.T."/>
            <person name="Morino M."/>
            <person name="Takahashi Y."/>
            <person name="Narumi I."/>
            <person name="Sachidanandam R."/>
            <person name="Satoh K."/>
            <person name="Ito M."/>
            <person name="Krulwich T.A."/>
        </authorList>
    </citation>
    <scope>NUCLEOTIDE SEQUENCE [LARGE SCALE GENOMIC DNA]</scope>
    <source>
        <strain evidence="1 3">AV1934</strain>
    </source>
</reference>
<dbReference type="RefSeq" id="WP_003320495.1">
    <property type="nucleotide sequence ID" value="NZ_ALPT02000025.1"/>
</dbReference>
<dbReference type="AlphaFoldDB" id="A0A094WL83"/>
<dbReference type="EMBL" id="JALP01000069">
    <property type="protein sequence ID" value="THG91453.1"/>
    <property type="molecule type" value="Genomic_DNA"/>
</dbReference>
<organism evidence="1 3">
    <name type="scientific">Alkalihalobacillus alcalophilus ATCC 27647 = CGMCC 1.3604</name>
    <dbReference type="NCBI Taxonomy" id="1218173"/>
    <lineage>
        <taxon>Bacteria</taxon>
        <taxon>Bacillati</taxon>
        <taxon>Bacillota</taxon>
        <taxon>Bacilli</taxon>
        <taxon>Bacillales</taxon>
        <taxon>Bacillaceae</taxon>
        <taxon>Alkalihalobacillus</taxon>
    </lineage>
</organism>
<protein>
    <recommendedName>
        <fullName evidence="5">Type 4 fimbrial biogenesis protein PilX N-terminal domain-containing protein</fullName>
    </recommendedName>
</protein>
<dbReference type="Proteomes" id="UP000297014">
    <property type="component" value="Unassembled WGS sequence"/>
</dbReference>
<gene>
    <name evidence="2" type="ORF">AJ85_04795</name>
    <name evidence="1" type="ORF">BALCAV_0209210</name>
</gene>
<dbReference type="eggNOG" id="ENOG5030E4P">
    <property type="taxonomic scope" value="Bacteria"/>
</dbReference>
<comment type="caution">
    <text evidence="1">The sequence shown here is derived from an EMBL/GenBank/DDBJ whole genome shotgun (WGS) entry which is preliminary data.</text>
</comment>
<proteinExistence type="predicted"/>
<evidence type="ECO:0000313" key="1">
    <source>
        <dbReference type="EMBL" id="KGA97621.1"/>
    </source>
</evidence>
<dbReference type="STRING" id="1218173.BALCAV_0209210"/>
<keyword evidence="3" id="KW-1185">Reference proteome</keyword>